<dbReference type="Proteomes" id="UP001054837">
    <property type="component" value="Unassembled WGS sequence"/>
</dbReference>
<sequence>MHDTNRIQQYRIRQYPTESDSTVSYRIGFDSIQQNRIRQYPTGYNSIGFDSVQQDTTLITLNLETTPRYGAVSISKRIDIGTENENKDNNFVNAANVPVFGIKTTELHSLSNPTYLLLHLESPGYFSGN</sequence>
<comment type="caution">
    <text evidence="1">The sequence shown here is derived from an EMBL/GenBank/DDBJ whole genome shotgun (WGS) entry which is preliminary data.</text>
</comment>
<evidence type="ECO:0000313" key="1">
    <source>
        <dbReference type="EMBL" id="GIY57630.1"/>
    </source>
</evidence>
<keyword evidence="2" id="KW-1185">Reference proteome</keyword>
<proteinExistence type="predicted"/>
<name>A0AAV4UJD1_9ARAC</name>
<dbReference type="AlphaFoldDB" id="A0AAV4UJD1"/>
<reference evidence="1 2" key="1">
    <citation type="submission" date="2021-06" db="EMBL/GenBank/DDBJ databases">
        <title>Caerostris darwini draft genome.</title>
        <authorList>
            <person name="Kono N."/>
            <person name="Arakawa K."/>
        </authorList>
    </citation>
    <scope>NUCLEOTIDE SEQUENCE [LARGE SCALE GENOMIC DNA]</scope>
</reference>
<accession>A0AAV4UJD1</accession>
<protein>
    <submittedName>
        <fullName evidence="1">Uncharacterized protein</fullName>
    </submittedName>
</protein>
<organism evidence="1 2">
    <name type="scientific">Caerostris darwini</name>
    <dbReference type="NCBI Taxonomy" id="1538125"/>
    <lineage>
        <taxon>Eukaryota</taxon>
        <taxon>Metazoa</taxon>
        <taxon>Ecdysozoa</taxon>
        <taxon>Arthropoda</taxon>
        <taxon>Chelicerata</taxon>
        <taxon>Arachnida</taxon>
        <taxon>Araneae</taxon>
        <taxon>Araneomorphae</taxon>
        <taxon>Entelegynae</taxon>
        <taxon>Araneoidea</taxon>
        <taxon>Araneidae</taxon>
        <taxon>Caerostris</taxon>
    </lineage>
</organism>
<evidence type="ECO:0000313" key="2">
    <source>
        <dbReference type="Proteomes" id="UP001054837"/>
    </source>
</evidence>
<dbReference type="EMBL" id="BPLQ01011363">
    <property type="protein sequence ID" value="GIY57630.1"/>
    <property type="molecule type" value="Genomic_DNA"/>
</dbReference>
<gene>
    <name evidence="1" type="ORF">CDAR_484631</name>
</gene>